<sequence length="77" mass="8192">MGSYSTWCGSSRWCIVRGVGPRAIAHRDSNSMPANGDGEQAGASGGPVCARGVRGRTLWHGLLRDPPVRESRARSGR</sequence>
<evidence type="ECO:0000256" key="1">
    <source>
        <dbReference type="SAM" id="MobiDB-lite"/>
    </source>
</evidence>
<feature type="region of interest" description="Disordered" evidence="1">
    <location>
        <begin position="26"/>
        <end position="49"/>
    </location>
</feature>
<organism evidence="2 3">
    <name type="scientific">Ceriporiopsis subvermispora (strain B)</name>
    <name type="common">White-rot fungus</name>
    <name type="synonym">Gelatoporia subvermispora</name>
    <dbReference type="NCBI Taxonomy" id="914234"/>
    <lineage>
        <taxon>Eukaryota</taxon>
        <taxon>Fungi</taxon>
        <taxon>Dikarya</taxon>
        <taxon>Basidiomycota</taxon>
        <taxon>Agaricomycotina</taxon>
        <taxon>Agaricomycetes</taxon>
        <taxon>Polyporales</taxon>
        <taxon>Gelatoporiaceae</taxon>
        <taxon>Gelatoporia</taxon>
    </lineage>
</organism>
<accession>M2PQN0</accession>
<evidence type="ECO:0000313" key="3">
    <source>
        <dbReference type="Proteomes" id="UP000016930"/>
    </source>
</evidence>
<name>M2PQN0_CERS8</name>
<dbReference type="EMBL" id="KB445794">
    <property type="protein sequence ID" value="EMD38864.1"/>
    <property type="molecule type" value="Genomic_DNA"/>
</dbReference>
<dbReference type="AlphaFoldDB" id="M2PQN0"/>
<gene>
    <name evidence="2" type="ORF">CERSUDRAFT_81667</name>
</gene>
<protein>
    <submittedName>
        <fullName evidence="2">Uncharacterized protein</fullName>
    </submittedName>
</protein>
<proteinExistence type="predicted"/>
<reference evidence="2 3" key="1">
    <citation type="journal article" date="2012" name="Proc. Natl. Acad. Sci. U.S.A.">
        <title>Comparative genomics of Ceriporiopsis subvermispora and Phanerochaete chrysosporium provide insight into selective ligninolysis.</title>
        <authorList>
            <person name="Fernandez-Fueyo E."/>
            <person name="Ruiz-Duenas F.J."/>
            <person name="Ferreira P."/>
            <person name="Floudas D."/>
            <person name="Hibbett D.S."/>
            <person name="Canessa P."/>
            <person name="Larrondo L.F."/>
            <person name="James T.Y."/>
            <person name="Seelenfreund D."/>
            <person name="Lobos S."/>
            <person name="Polanco R."/>
            <person name="Tello M."/>
            <person name="Honda Y."/>
            <person name="Watanabe T."/>
            <person name="Watanabe T."/>
            <person name="Ryu J.S."/>
            <person name="Kubicek C.P."/>
            <person name="Schmoll M."/>
            <person name="Gaskell J."/>
            <person name="Hammel K.E."/>
            <person name="St John F.J."/>
            <person name="Vanden Wymelenberg A."/>
            <person name="Sabat G."/>
            <person name="Splinter BonDurant S."/>
            <person name="Syed K."/>
            <person name="Yadav J.S."/>
            <person name="Doddapaneni H."/>
            <person name="Subramanian V."/>
            <person name="Lavin J.L."/>
            <person name="Oguiza J.A."/>
            <person name="Perez G."/>
            <person name="Pisabarro A.G."/>
            <person name="Ramirez L."/>
            <person name="Santoyo F."/>
            <person name="Master E."/>
            <person name="Coutinho P.M."/>
            <person name="Henrissat B."/>
            <person name="Lombard V."/>
            <person name="Magnuson J.K."/>
            <person name="Kuees U."/>
            <person name="Hori C."/>
            <person name="Igarashi K."/>
            <person name="Samejima M."/>
            <person name="Held B.W."/>
            <person name="Barry K.W."/>
            <person name="LaButti K.M."/>
            <person name="Lapidus A."/>
            <person name="Lindquist E.A."/>
            <person name="Lucas S.M."/>
            <person name="Riley R."/>
            <person name="Salamov A.A."/>
            <person name="Hoffmeister D."/>
            <person name="Schwenk D."/>
            <person name="Hadar Y."/>
            <person name="Yarden O."/>
            <person name="de Vries R.P."/>
            <person name="Wiebenga A."/>
            <person name="Stenlid J."/>
            <person name="Eastwood D."/>
            <person name="Grigoriev I.V."/>
            <person name="Berka R.M."/>
            <person name="Blanchette R.A."/>
            <person name="Kersten P."/>
            <person name="Martinez A.T."/>
            <person name="Vicuna R."/>
            <person name="Cullen D."/>
        </authorList>
    </citation>
    <scope>NUCLEOTIDE SEQUENCE [LARGE SCALE GENOMIC DNA]</scope>
    <source>
        <strain evidence="2 3">B</strain>
    </source>
</reference>
<keyword evidence="3" id="KW-1185">Reference proteome</keyword>
<dbReference type="Proteomes" id="UP000016930">
    <property type="component" value="Unassembled WGS sequence"/>
</dbReference>
<evidence type="ECO:0000313" key="2">
    <source>
        <dbReference type="EMBL" id="EMD38864.1"/>
    </source>
</evidence>
<dbReference type="HOGENOM" id="CLU_2637838_0_0_1"/>